<dbReference type="STRING" id="478744.SAMN05444359_12543"/>
<dbReference type="InterPro" id="IPR036938">
    <property type="entry name" value="PAP2/HPO_sf"/>
</dbReference>
<dbReference type="Proteomes" id="UP000199021">
    <property type="component" value="Unassembled WGS sequence"/>
</dbReference>
<reference evidence="4" key="1">
    <citation type="submission" date="2016-10" db="EMBL/GenBank/DDBJ databases">
        <authorList>
            <person name="Varghese N."/>
            <person name="Submissions S."/>
        </authorList>
    </citation>
    <scope>NUCLEOTIDE SEQUENCE [LARGE SCALE GENOMIC DNA]</scope>
    <source>
        <strain evidence="4">DSM 24740</strain>
    </source>
</reference>
<feature type="signal peptide" evidence="1">
    <location>
        <begin position="1"/>
        <end position="20"/>
    </location>
</feature>
<dbReference type="InParanoid" id="A0A1H9LS99"/>
<evidence type="ECO:0000313" key="3">
    <source>
        <dbReference type="EMBL" id="SER14065.1"/>
    </source>
</evidence>
<dbReference type="RefSeq" id="WP_090171805.1">
    <property type="nucleotide sequence ID" value="NZ_FOFB01000025.1"/>
</dbReference>
<feature type="domain" description="Phosphatidic acid phosphatase type 2/haloperoxidase" evidence="2">
    <location>
        <begin position="152"/>
        <end position="261"/>
    </location>
</feature>
<gene>
    <name evidence="3" type="ORF">SAMN05444359_12543</name>
</gene>
<dbReference type="EMBL" id="FOFB01000025">
    <property type="protein sequence ID" value="SER14065.1"/>
    <property type="molecule type" value="Genomic_DNA"/>
</dbReference>
<organism evidence="3 4">
    <name type="scientific">Neolewinella agarilytica</name>
    <dbReference type="NCBI Taxonomy" id="478744"/>
    <lineage>
        <taxon>Bacteria</taxon>
        <taxon>Pseudomonadati</taxon>
        <taxon>Bacteroidota</taxon>
        <taxon>Saprospiria</taxon>
        <taxon>Saprospirales</taxon>
        <taxon>Lewinellaceae</taxon>
        <taxon>Neolewinella</taxon>
    </lineage>
</organism>
<protein>
    <submittedName>
        <fullName evidence="3">PAP2 superfamily protein</fullName>
    </submittedName>
</protein>
<proteinExistence type="predicted"/>
<feature type="chain" id="PRO_5011697979" evidence="1">
    <location>
        <begin position="21"/>
        <end position="289"/>
    </location>
</feature>
<accession>A0A1H9LS99</accession>
<dbReference type="SUPFAM" id="SSF48317">
    <property type="entry name" value="Acid phosphatase/Vanadium-dependent haloperoxidase"/>
    <property type="match status" value="1"/>
</dbReference>
<evidence type="ECO:0000259" key="2">
    <source>
        <dbReference type="Pfam" id="PF01569"/>
    </source>
</evidence>
<dbReference type="Gene3D" id="1.20.144.10">
    <property type="entry name" value="Phosphatidic acid phosphatase type 2/haloperoxidase"/>
    <property type="match status" value="1"/>
</dbReference>
<sequence length="289" mass="32790">MKLFYPLFFLVAFTTSSLFAQYTDTTRTTDFDIHDQYAVNPWVSVPVIALGAWGSQTRLKKLQDKPGLTPLEIANRNPDDVPGIDRIALRQDFDKHKQAIINSDNLFGFGQFAPFSLFIWKKYRKNWLDISLMYFEAQVTQGLFYGFAPFGPTSIDRYRPRVYYDEAELESRTDGNQRNSVFSGHVSTMSTGFYFTAKMIDDHNPQFTGGQRVLLYTGASIPSLVGGWMRVRGLKHYPTDVAIGLGVGAISGILVPELHRWWERRHKSKMMLRPVYGNGAAGAGFSLIF</sequence>
<evidence type="ECO:0000256" key="1">
    <source>
        <dbReference type="SAM" id="SignalP"/>
    </source>
</evidence>
<dbReference type="CDD" id="cd01610">
    <property type="entry name" value="PAP2_like"/>
    <property type="match status" value="1"/>
</dbReference>
<keyword evidence="4" id="KW-1185">Reference proteome</keyword>
<name>A0A1H9LS99_9BACT</name>
<dbReference type="AlphaFoldDB" id="A0A1H9LS99"/>
<dbReference type="InterPro" id="IPR000326">
    <property type="entry name" value="PAP2/HPO"/>
</dbReference>
<evidence type="ECO:0000313" key="4">
    <source>
        <dbReference type="Proteomes" id="UP000199021"/>
    </source>
</evidence>
<dbReference type="Pfam" id="PF01569">
    <property type="entry name" value="PAP2"/>
    <property type="match status" value="1"/>
</dbReference>
<dbReference type="OrthoDB" id="9806134at2"/>
<keyword evidence="1" id="KW-0732">Signal</keyword>